<protein>
    <submittedName>
        <fullName evidence="1">Uncharacterized protein</fullName>
    </submittedName>
</protein>
<organism evidence="1 2">
    <name type="scientific">Diaporthe vaccinii</name>
    <dbReference type="NCBI Taxonomy" id="105482"/>
    <lineage>
        <taxon>Eukaryota</taxon>
        <taxon>Fungi</taxon>
        <taxon>Dikarya</taxon>
        <taxon>Ascomycota</taxon>
        <taxon>Pezizomycotina</taxon>
        <taxon>Sordariomycetes</taxon>
        <taxon>Sordariomycetidae</taxon>
        <taxon>Diaporthales</taxon>
        <taxon>Diaporthaceae</taxon>
        <taxon>Diaporthe</taxon>
        <taxon>Diaporthe eres species complex</taxon>
    </lineage>
</organism>
<evidence type="ECO:0000313" key="2">
    <source>
        <dbReference type="Proteomes" id="UP001600888"/>
    </source>
</evidence>
<dbReference type="Proteomes" id="UP001600888">
    <property type="component" value="Unassembled WGS sequence"/>
</dbReference>
<gene>
    <name evidence="1" type="ORF">FJTKL_11548</name>
</gene>
<accession>A0ABR4EG25</accession>
<sequence>MASSAVGTSLGVKYTRVERHRHHHWMSLLPSWPLFRLRVDFLFSVMAHIQIRPCLVLPRNLDSRLNCLLPREAGRICSAVSSGYRSSLSRTPSSLRRGSSSVRYCWYCSLFSTLDLMPVVITWGQPIGIFVTKASLWLFAIPSKMRTAVGKSFTLRAALSAAVQTEGEGTRS</sequence>
<proteinExistence type="predicted"/>
<name>A0ABR4EG25_9PEZI</name>
<reference evidence="1 2" key="1">
    <citation type="submission" date="2024-03" db="EMBL/GenBank/DDBJ databases">
        <title>A high-quality draft genome sequence of Diaporthe vaccinii, a causative agent of upright dieback and viscid rot disease in cranberry plants.</title>
        <authorList>
            <person name="Sarrasin M."/>
            <person name="Lang B.F."/>
            <person name="Burger G."/>
        </authorList>
    </citation>
    <scope>NUCLEOTIDE SEQUENCE [LARGE SCALE GENOMIC DNA]</scope>
    <source>
        <strain evidence="1 2">IS7</strain>
    </source>
</reference>
<keyword evidence="2" id="KW-1185">Reference proteome</keyword>
<comment type="caution">
    <text evidence="1">The sequence shown here is derived from an EMBL/GenBank/DDBJ whole genome shotgun (WGS) entry which is preliminary data.</text>
</comment>
<evidence type="ECO:0000313" key="1">
    <source>
        <dbReference type="EMBL" id="KAL2281352.1"/>
    </source>
</evidence>
<dbReference type="EMBL" id="JBAWTH010000057">
    <property type="protein sequence ID" value="KAL2281352.1"/>
    <property type="molecule type" value="Genomic_DNA"/>
</dbReference>